<dbReference type="PANTHER" id="PTHR15364:SF0">
    <property type="entry name" value="2'-DEOXYNUCLEOSIDE 5'-PHOSPHATE N-HYDROLASE 1"/>
    <property type="match status" value="1"/>
</dbReference>
<name>A0A179ENU0_ENTTH</name>
<accession>A0A179ENU0</accession>
<dbReference type="SUPFAM" id="SSF52309">
    <property type="entry name" value="N-(deoxy)ribosyltransferase-like"/>
    <property type="match status" value="1"/>
</dbReference>
<dbReference type="AlphaFoldDB" id="A0A179ENU0"/>
<reference evidence="1 2" key="1">
    <citation type="submission" date="2016-04" db="EMBL/GenBank/DDBJ databases">
        <title>Draft genome of an Enterococcus thailandicus strain isolated from bovine feces.</title>
        <authorList>
            <person name="Beukers A.G."/>
            <person name="Zaheer R."/>
            <person name="Goji N."/>
            <person name="Cook S.R."/>
            <person name="Amoako K."/>
            <person name="Chaves A.V."/>
            <person name="Ward M.P."/>
            <person name="Mcallister T.A."/>
        </authorList>
    </citation>
    <scope>NUCLEOTIDE SEQUENCE [LARGE SCALE GENOMIC DNA]</scope>
    <source>
        <strain evidence="1 2">F0711D 46</strain>
    </source>
</reference>
<dbReference type="Pfam" id="PF05014">
    <property type="entry name" value="Nuc_deoxyrib_tr"/>
    <property type="match status" value="1"/>
</dbReference>
<dbReference type="PANTHER" id="PTHR15364">
    <property type="entry name" value="2'-DEOXYNUCLEOSIDE 5'-PHOSPHATE N-HYDROLASE 1"/>
    <property type="match status" value="1"/>
</dbReference>
<dbReference type="EMBL" id="LWMN01000017">
    <property type="protein sequence ID" value="OAQ54906.1"/>
    <property type="molecule type" value="Genomic_DNA"/>
</dbReference>
<evidence type="ECO:0000313" key="2">
    <source>
        <dbReference type="Proteomes" id="UP000078516"/>
    </source>
</evidence>
<evidence type="ECO:0000313" key="1">
    <source>
        <dbReference type="EMBL" id="OAQ54906.1"/>
    </source>
</evidence>
<dbReference type="InterPro" id="IPR051239">
    <property type="entry name" value="2'-dNMP_N-hydrolase"/>
</dbReference>
<dbReference type="GO" id="GO:0016740">
    <property type="term" value="F:transferase activity"/>
    <property type="evidence" value="ECO:0007669"/>
    <property type="project" value="UniProtKB-KW"/>
</dbReference>
<sequence>MSQIYLAGPFFSEEQVERIQRIEQALEDNTTVSTFYSPRHHQESDYEMFSAGWAQDVYQRDMTEVTDAQAVVAILDFEHQTIDPGTAYELGVATMLNKPIIIFQEETVPVNLMVTESLHAYLKNDREIQQYDFEKMPKHAYIGEYL</sequence>
<dbReference type="RefSeq" id="WP_067485279.1">
    <property type="nucleotide sequence ID" value="NZ_JBEFQD010000003.1"/>
</dbReference>
<dbReference type="Gene3D" id="3.40.50.450">
    <property type="match status" value="1"/>
</dbReference>
<gene>
    <name evidence="1" type="ORF">A6E74_11065</name>
</gene>
<comment type="caution">
    <text evidence="1">The sequence shown here is derived from an EMBL/GenBank/DDBJ whole genome shotgun (WGS) entry which is preliminary data.</text>
</comment>
<dbReference type="GO" id="GO:0070694">
    <property type="term" value="F:5-hydroxymethyl-dUMP N-hydrolase activity"/>
    <property type="evidence" value="ECO:0007669"/>
    <property type="project" value="TreeGrafter"/>
</dbReference>
<proteinExistence type="predicted"/>
<protein>
    <submittedName>
        <fullName evidence="1">Nucleoside 2-deoxyribosyltransferase</fullName>
    </submittedName>
</protein>
<organism evidence="1 2">
    <name type="scientific">Enterococcus thailandicus</name>
    <dbReference type="NCBI Taxonomy" id="417368"/>
    <lineage>
        <taxon>Bacteria</taxon>
        <taxon>Bacillati</taxon>
        <taxon>Bacillota</taxon>
        <taxon>Bacilli</taxon>
        <taxon>Lactobacillales</taxon>
        <taxon>Enterococcaceae</taxon>
        <taxon>Enterococcus</taxon>
    </lineage>
</organism>
<dbReference type="InterPro" id="IPR007710">
    <property type="entry name" value="Nucleoside_deoxyribTrfase"/>
</dbReference>
<keyword evidence="2" id="KW-1185">Reference proteome</keyword>
<keyword evidence="1" id="KW-0808">Transferase</keyword>
<dbReference type="GO" id="GO:0009159">
    <property type="term" value="P:deoxyribonucleoside monophosphate catabolic process"/>
    <property type="evidence" value="ECO:0007669"/>
    <property type="project" value="TreeGrafter"/>
</dbReference>
<dbReference type="Proteomes" id="UP000078516">
    <property type="component" value="Unassembled WGS sequence"/>
</dbReference>